<accession>Q4N3A2</accession>
<gene>
    <name evidence="1" type="ordered locus">TP04_0085</name>
</gene>
<dbReference type="InParanoid" id="Q4N3A2"/>
<dbReference type="Proteomes" id="UP000001949">
    <property type="component" value="Unassembled WGS sequence"/>
</dbReference>
<dbReference type="GeneID" id="3501345"/>
<reference evidence="1 2" key="1">
    <citation type="journal article" date="2005" name="Science">
        <title>Genome sequence of Theileria parva, a bovine pathogen that transforms lymphocytes.</title>
        <authorList>
            <person name="Gardner M.J."/>
            <person name="Bishop R."/>
            <person name="Shah T."/>
            <person name="de Villiers E.P."/>
            <person name="Carlton J.M."/>
            <person name="Hall N."/>
            <person name="Ren Q."/>
            <person name="Paulsen I.T."/>
            <person name="Pain A."/>
            <person name="Berriman M."/>
            <person name="Wilson R.J.M."/>
            <person name="Sato S."/>
            <person name="Ralph S.A."/>
            <person name="Mann D.J."/>
            <person name="Xiong Z."/>
            <person name="Shallom S.J."/>
            <person name="Weidman J."/>
            <person name="Jiang L."/>
            <person name="Lynn J."/>
            <person name="Weaver B."/>
            <person name="Shoaibi A."/>
            <person name="Domingo A.R."/>
            <person name="Wasawo D."/>
            <person name="Crabtree J."/>
            <person name="Wortman J.R."/>
            <person name="Haas B."/>
            <person name="Angiuoli S.V."/>
            <person name="Creasy T.H."/>
            <person name="Lu C."/>
            <person name="Suh B."/>
            <person name="Silva J.C."/>
            <person name="Utterback T.R."/>
            <person name="Feldblyum T.V."/>
            <person name="Pertea M."/>
            <person name="Allen J."/>
            <person name="Nierman W.C."/>
            <person name="Taracha E.L.N."/>
            <person name="Salzberg S.L."/>
            <person name="White O.R."/>
            <person name="Fitzhugh H.A."/>
            <person name="Morzaria S."/>
            <person name="Venter J.C."/>
            <person name="Fraser C.M."/>
            <person name="Nene V."/>
        </authorList>
    </citation>
    <scope>NUCLEOTIDE SEQUENCE [LARGE SCALE GENOMIC DNA]</scope>
    <source>
        <strain evidence="1 2">Muguga</strain>
    </source>
</reference>
<name>Q4N3A2_THEPA</name>
<comment type="caution">
    <text evidence="1">The sequence shown here is derived from an EMBL/GenBank/DDBJ whole genome shotgun (WGS) entry which is preliminary data.</text>
</comment>
<organism evidence="1 2">
    <name type="scientific">Theileria parva</name>
    <name type="common">East coast fever infection agent</name>
    <dbReference type="NCBI Taxonomy" id="5875"/>
    <lineage>
        <taxon>Eukaryota</taxon>
        <taxon>Sar</taxon>
        <taxon>Alveolata</taxon>
        <taxon>Apicomplexa</taxon>
        <taxon>Aconoidasida</taxon>
        <taxon>Piroplasmida</taxon>
        <taxon>Theileriidae</taxon>
        <taxon>Theileria</taxon>
    </lineage>
</organism>
<dbReference type="EMBL" id="AAGK01000004">
    <property type="protein sequence ID" value="EAN31437.1"/>
    <property type="molecule type" value="Genomic_DNA"/>
</dbReference>
<dbReference type="RefSeq" id="XP_763720.1">
    <property type="nucleotide sequence ID" value="XM_758627.1"/>
</dbReference>
<evidence type="ECO:0000313" key="2">
    <source>
        <dbReference type="Proteomes" id="UP000001949"/>
    </source>
</evidence>
<dbReference type="AlphaFoldDB" id="Q4N3A2"/>
<keyword evidence="2" id="KW-1185">Reference proteome</keyword>
<dbReference type="VEuPathDB" id="PiroplasmaDB:TpMuguga_04g00085"/>
<protein>
    <submittedName>
        <fullName evidence="1">Uncharacterized protein</fullName>
    </submittedName>
</protein>
<proteinExistence type="predicted"/>
<sequence length="198" mass="23010">MTKDKSKYKAELINGKPFIYRRSTPQGTWEDITHTRHNVDQLEFYDYDLNLTTVSQCETKLSGLIFRILLNIICLHIKLGDKLIWNYYASKVQASPLELLFNLKKNTMSLQLRGEGVVKLNMNGYLNDWVKPGRPLEKFKTKRTIRDGPRVIHLIDDDEKCDEIVASGHTLDNKPNTPHKVAYVVNLQTAEKRDFIKF</sequence>
<evidence type="ECO:0000313" key="1">
    <source>
        <dbReference type="EMBL" id="EAN31437.1"/>
    </source>
</evidence>
<dbReference type="KEGG" id="tpv:TP04_0085"/>
<dbReference type="eggNOG" id="ENOG502QY7C">
    <property type="taxonomic scope" value="Eukaryota"/>
</dbReference>